<feature type="transmembrane region" description="Helical" evidence="1">
    <location>
        <begin position="78"/>
        <end position="99"/>
    </location>
</feature>
<comment type="caution">
    <text evidence="2">The sequence shown here is derived from an EMBL/GenBank/DDBJ whole genome shotgun (WGS) entry which is preliminary data.</text>
</comment>
<evidence type="ECO:0000313" key="3">
    <source>
        <dbReference type="Proteomes" id="UP001243846"/>
    </source>
</evidence>
<dbReference type="InterPro" id="IPR003474">
    <property type="entry name" value="Glcn_transporter"/>
</dbReference>
<name>A0ABT8D9V4_9RHOB</name>
<proteinExistence type="predicted"/>
<gene>
    <name evidence="2" type="ORF">QWZ10_11100</name>
</gene>
<feature type="transmembrane region" description="Helical" evidence="1">
    <location>
        <begin position="12"/>
        <end position="32"/>
    </location>
</feature>
<organism evidence="2 3">
    <name type="scientific">Paracoccus cavernae</name>
    <dbReference type="NCBI Taxonomy" id="1571207"/>
    <lineage>
        <taxon>Bacteria</taxon>
        <taxon>Pseudomonadati</taxon>
        <taxon>Pseudomonadota</taxon>
        <taxon>Alphaproteobacteria</taxon>
        <taxon>Rhodobacterales</taxon>
        <taxon>Paracoccaceae</taxon>
        <taxon>Paracoccus</taxon>
    </lineage>
</organism>
<feature type="transmembrane region" description="Helical" evidence="1">
    <location>
        <begin position="134"/>
        <end position="156"/>
    </location>
</feature>
<evidence type="ECO:0008006" key="4">
    <source>
        <dbReference type="Google" id="ProtNLM"/>
    </source>
</evidence>
<keyword evidence="3" id="KW-1185">Reference proteome</keyword>
<accession>A0ABT8D9V4</accession>
<reference evidence="3" key="1">
    <citation type="journal article" date="2019" name="Int. J. Syst. Evol. Microbiol.">
        <title>The Global Catalogue of Microorganisms (GCM) 10K type strain sequencing project: providing services to taxonomists for standard genome sequencing and annotation.</title>
        <authorList>
            <consortium name="The Broad Institute Genomics Platform"/>
            <consortium name="The Broad Institute Genome Sequencing Center for Infectious Disease"/>
            <person name="Wu L."/>
            <person name="Ma J."/>
        </authorList>
    </citation>
    <scope>NUCLEOTIDE SEQUENCE [LARGE SCALE GENOMIC DNA]</scope>
    <source>
        <strain evidence="3">CECT 8482</strain>
    </source>
</reference>
<sequence length="279" mass="28639">MAVVLACGVLTYGGVSLFVVAFAIYPIANALFRRSDIPKRLLPAAIALGSFTFTMTAFPGTPAIQNAIPIPFFGTNVFAAPFLGTLAGLIMLIGGTLWLDRRAAAAAGRGEGYGVHAATAADSTLPEDADLPGFASAITPVVMVIALNAVFTYLVIPNMSAEYLAEPVYGETTLAKVAGIWAIIISLTAAIVAAVALNWRRFVAVKETINSGTMGSLLPIFNTASEVGYGAVIASLPAFAFVRDAVLGLFPSNPVASLAVAVNVLAGITGSASGGCRLR</sequence>
<keyword evidence="1" id="KW-1133">Transmembrane helix</keyword>
<protein>
    <recommendedName>
        <fullName evidence="4">GntP family permease</fullName>
    </recommendedName>
</protein>
<keyword evidence="1" id="KW-0812">Transmembrane</keyword>
<dbReference type="EMBL" id="JAUFRC010000001">
    <property type="protein sequence ID" value="MDN3712207.1"/>
    <property type="molecule type" value="Genomic_DNA"/>
</dbReference>
<dbReference type="PANTHER" id="PTHR30354">
    <property type="entry name" value="GNT FAMILY GLUCONATE TRANSPORTER"/>
    <property type="match status" value="1"/>
</dbReference>
<evidence type="ECO:0000256" key="1">
    <source>
        <dbReference type="SAM" id="Phobius"/>
    </source>
</evidence>
<feature type="transmembrane region" description="Helical" evidence="1">
    <location>
        <begin position="254"/>
        <end position="276"/>
    </location>
</feature>
<feature type="transmembrane region" description="Helical" evidence="1">
    <location>
        <begin position="176"/>
        <end position="199"/>
    </location>
</feature>
<dbReference type="Proteomes" id="UP001243846">
    <property type="component" value="Unassembled WGS sequence"/>
</dbReference>
<evidence type="ECO:0000313" key="2">
    <source>
        <dbReference type="EMBL" id="MDN3712207.1"/>
    </source>
</evidence>
<keyword evidence="1" id="KW-0472">Membrane</keyword>
<dbReference type="PANTHER" id="PTHR30354:SF7">
    <property type="entry name" value="BLL7963 PROTEIN"/>
    <property type="match status" value="1"/>
</dbReference>
<feature type="transmembrane region" description="Helical" evidence="1">
    <location>
        <begin position="220"/>
        <end position="242"/>
    </location>
</feature>
<feature type="transmembrane region" description="Helical" evidence="1">
    <location>
        <begin position="41"/>
        <end position="58"/>
    </location>
</feature>